<dbReference type="Proteomes" id="UP000053611">
    <property type="component" value="Unassembled WGS sequence"/>
</dbReference>
<proteinExistence type="predicted"/>
<accession>A0A0J0XM09</accession>
<evidence type="ECO:0000313" key="2">
    <source>
        <dbReference type="Proteomes" id="UP000053611"/>
    </source>
</evidence>
<dbReference type="EMBL" id="KQ087208">
    <property type="protein sequence ID" value="KLT42150.1"/>
    <property type="molecule type" value="Genomic_DNA"/>
</dbReference>
<reference evidence="1 2" key="1">
    <citation type="submission" date="2015-03" db="EMBL/GenBank/DDBJ databases">
        <title>Genomics and transcriptomics of the oil-accumulating basidiomycete yeast T. oleaginosus allow insights into substrate utilization and the diverse evolutionary trajectories of mating systems in fungi.</title>
        <authorList>
            <consortium name="DOE Joint Genome Institute"/>
            <person name="Kourist R."/>
            <person name="Kracht O."/>
            <person name="Bracharz F."/>
            <person name="Lipzen A."/>
            <person name="Nolan M."/>
            <person name="Ohm R."/>
            <person name="Grigoriev I."/>
            <person name="Sun S."/>
            <person name="Heitman J."/>
            <person name="Bruck T."/>
            <person name="Nowrousian M."/>
        </authorList>
    </citation>
    <scope>NUCLEOTIDE SEQUENCE [LARGE SCALE GENOMIC DNA]</scope>
    <source>
        <strain evidence="1 2">IBC0246</strain>
    </source>
</reference>
<sequence>MSALSTRTLARRLASGPGIRAPARAVGAVALRRISTLRSIRPLPALAARPLSRNYAQPAGSTRDANADNTAELRDAIVSELEQLASKLSALAPEHAATPGWLLPLTRAETDFVNMGQVPCPEGCEVLALLDLSTGPKGIEHPGVGPDGSGVHVPLLAMVGSTEPAVPCYPVGNLFGDTAEGVAGKIRLAVDAQRKGAADTIAQGLSDAGRDTGASLIALLVPPDGKRDLGLPLALALFRLAMAEGNGYTG</sequence>
<evidence type="ECO:0000313" key="1">
    <source>
        <dbReference type="EMBL" id="KLT42150.1"/>
    </source>
</evidence>
<protein>
    <submittedName>
        <fullName evidence="1">Uncharacterized protein</fullName>
    </submittedName>
</protein>
<keyword evidence="2" id="KW-1185">Reference proteome</keyword>
<organism evidence="1 2">
    <name type="scientific">Cutaneotrichosporon oleaginosum</name>
    <dbReference type="NCBI Taxonomy" id="879819"/>
    <lineage>
        <taxon>Eukaryota</taxon>
        <taxon>Fungi</taxon>
        <taxon>Dikarya</taxon>
        <taxon>Basidiomycota</taxon>
        <taxon>Agaricomycotina</taxon>
        <taxon>Tremellomycetes</taxon>
        <taxon>Trichosporonales</taxon>
        <taxon>Trichosporonaceae</taxon>
        <taxon>Cutaneotrichosporon</taxon>
    </lineage>
</organism>
<dbReference type="AlphaFoldDB" id="A0A0J0XM09"/>
<dbReference type="RefSeq" id="XP_018278641.1">
    <property type="nucleotide sequence ID" value="XM_018425394.1"/>
</dbReference>
<name>A0A0J0XM09_9TREE</name>
<dbReference type="OrthoDB" id="10266817at2759"/>
<gene>
    <name evidence="1" type="ORF">CC85DRAFT_302532</name>
</gene>
<dbReference type="GeneID" id="28985997"/>